<evidence type="ECO:0000256" key="5">
    <source>
        <dbReference type="ARBA" id="ARBA00023004"/>
    </source>
</evidence>
<sequence length="298" mass="33329">MAVATLSKHVPIAGERRTQYGTLRVTPISPHIGAEVEGVDLSGPLSAEQLRDIRAAWADWMVLVFRDQHLDREAHKAFGRHFGRLHVHPMNHGRPGQDSEVLVVKTNAQSAYTAGEGWHTDVTCDEIPPLGSMLYITETPECGGGDTLFADMYMAYEMLSPPMKAFLEGLTAVHDGALPYIGNYQSKPPEGGYPRHEHPVVIRHPDTGRKVLNVNSGFTTHIVGLQRWESRALLDSLFALLPREPKLHCRVRWEPNTLTFWDNRCTQHHSVWDYYPHSRYGERVSIVGERAPSAASAG</sequence>
<dbReference type="RefSeq" id="WP_377371214.1">
    <property type="nucleotide sequence ID" value="NZ_JAOTJD010000041.1"/>
</dbReference>
<dbReference type="PANTHER" id="PTHR30468">
    <property type="entry name" value="ALPHA-KETOGLUTARATE-DEPENDENT SULFONATE DIOXYGENASE"/>
    <property type="match status" value="1"/>
</dbReference>
<organism evidence="7 8">
    <name type="scientific">Phenylobacterium ferrooxidans</name>
    <dbReference type="NCBI Taxonomy" id="2982689"/>
    <lineage>
        <taxon>Bacteria</taxon>
        <taxon>Pseudomonadati</taxon>
        <taxon>Pseudomonadota</taxon>
        <taxon>Alphaproteobacteria</taxon>
        <taxon>Caulobacterales</taxon>
        <taxon>Caulobacteraceae</taxon>
        <taxon>Phenylobacterium</taxon>
    </lineage>
</organism>
<keyword evidence="5" id="KW-0408">Iron</keyword>
<protein>
    <submittedName>
        <fullName evidence="7">TauD/TfdA family dioxygenase</fullName>
    </submittedName>
</protein>
<reference evidence="7 8" key="1">
    <citation type="submission" date="2022-09" db="EMBL/GenBank/DDBJ databases">
        <title>New species of Phenylobacterium.</title>
        <authorList>
            <person name="Mieszkin S."/>
        </authorList>
    </citation>
    <scope>NUCLEOTIDE SEQUENCE [LARGE SCALE GENOMIC DNA]</scope>
    <source>
        <strain evidence="7 8">HK31-G</strain>
    </source>
</reference>
<dbReference type="SUPFAM" id="SSF51197">
    <property type="entry name" value="Clavaminate synthase-like"/>
    <property type="match status" value="1"/>
</dbReference>
<proteinExistence type="inferred from homology"/>
<evidence type="ECO:0000256" key="3">
    <source>
        <dbReference type="ARBA" id="ARBA00022964"/>
    </source>
</evidence>
<dbReference type="GO" id="GO:0051213">
    <property type="term" value="F:dioxygenase activity"/>
    <property type="evidence" value="ECO:0007669"/>
    <property type="project" value="UniProtKB-KW"/>
</dbReference>
<keyword evidence="3 7" id="KW-0223">Dioxygenase</keyword>
<dbReference type="Gene3D" id="3.60.130.10">
    <property type="entry name" value="Clavaminate synthase-like"/>
    <property type="match status" value="1"/>
</dbReference>
<dbReference type="InterPro" id="IPR051323">
    <property type="entry name" value="AtsK-like"/>
</dbReference>
<dbReference type="PANTHER" id="PTHR30468:SF1">
    <property type="entry name" value="ALPHA-KETOGLUTARATE-DEPENDENT SULFONATE DIOXYGENASE"/>
    <property type="match status" value="1"/>
</dbReference>
<name>A0ABW6CU66_9CAUL</name>
<accession>A0ABW6CU66</accession>
<keyword evidence="8" id="KW-1185">Reference proteome</keyword>
<dbReference type="EMBL" id="JAOTJD010000041">
    <property type="protein sequence ID" value="MFD3265848.1"/>
    <property type="molecule type" value="Genomic_DNA"/>
</dbReference>
<keyword evidence="2" id="KW-0479">Metal-binding</keyword>
<gene>
    <name evidence="7" type="ORF">OCL97_17980</name>
</gene>
<feature type="domain" description="TauD/TfdA-like" evidence="6">
    <location>
        <begin position="25"/>
        <end position="283"/>
    </location>
</feature>
<evidence type="ECO:0000259" key="6">
    <source>
        <dbReference type="Pfam" id="PF02668"/>
    </source>
</evidence>
<evidence type="ECO:0000256" key="4">
    <source>
        <dbReference type="ARBA" id="ARBA00023002"/>
    </source>
</evidence>
<evidence type="ECO:0000256" key="2">
    <source>
        <dbReference type="ARBA" id="ARBA00022723"/>
    </source>
</evidence>
<evidence type="ECO:0000256" key="1">
    <source>
        <dbReference type="ARBA" id="ARBA00005896"/>
    </source>
</evidence>
<dbReference type="Pfam" id="PF02668">
    <property type="entry name" value="TauD"/>
    <property type="match status" value="1"/>
</dbReference>
<dbReference type="InterPro" id="IPR003819">
    <property type="entry name" value="TauD/TfdA-like"/>
</dbReference>
<evidence type="ECO:0000313" key="7">
    <source>
        <dbReference type="EMBL" id="MFD3265848.1"/>
    </source>
</evidence>
<comment type="caution">
    <text evidence="7">The sequence shown here is derived from an EMBL/GenBank/DDBJ whole genome shotgun (WGS) entry which is preliminary data.</text>
</comment>
<keyword evidence="4" id="KW-0560">Oxidoreductase</keyword>
<dbReference type="Proteomes" id="UP001598130">
    <property type="component" value="Unassembled WGS sequence"/>
</dbReference>
<evidence type="ECO:0000313" key="8">
    <source>
        <dbReference type="Proteomes" id="UP001598130"/>
    </source>
</evidence>
<comment type="similarity">
    <text evidence="1">Belongs to the TfdA dioxygenase family.</text>
</comment>
<dbReference type="InterPro" id="IPR042098">
    <property type="entry name" value="TauD-like_sf"/>
</dbReference>